<gene>
    <name evidence="5" type="ORF">LSAA_12799</name>
</gene>
<dbReference type="SMART" id="SM00692">
    <property type="entry name" value="DM3"/>
    <property type="match status" value="1"/>
</dbReference>
<evidence type="ECO:0000256" key="3">
    <source>
        <dbReference type="ARBA" id="ARBA00022833"/>
    </source>
</evidence>
<accession>A0A7R8D793</accession>
<dbReference type="AlphaFoldDB" id="A0A7R8D793"/>
<protein>
    <submittedName>
        <fullName evidence="5">(salmon louse) hypothetical protein</fullName>
    </submittedName>
</protein>
<evidence type="ECO:0000256" key="2">
    <source>
        <dbReference type="ARBA" id="ARBA00022771"/>
    </source>
</evidence>
<evidence type="ECO:0000256" key="4">
    <source>
        <dbReference type="ARBA" id="ARBA00023125"/>
    </source>
</evidence>
<dbReference type="InterPro" id="IPR052224">
    <property type="entry name" value="THAP_domain_protein"/>
</dbReference>
<dbReference type="PANTHER" id="PTHR46927:SF3">
    <property type="entry name" value="THAP-TYPE DOMAIN-CONTAINING PROTEIN"/>
    <property type="match status" value="1"/>
</dbReference>
<dbReference type="Gene3D" id="6.20.210.20">
    <property type="entry name" value="THAP domain"/>
    <property type="match status" value="1"/>
</dbReference>
<dbReference type="PROSITE" id="PS50950">
    <property type="entry name" value="ZF_THAP"/>
    <property type="match status" value="1"/>
</dbReference>
<dbReference type="EMBL" id="HG994586">
    <property type="protein sequence ID" value="CAF2997911.1"/>
    <property type="molecule type" value="Genomic_DNA"/>
</dbReference>
<dbReference type="GO" id="GO:0008270">
    <property type="term" value="F:zinc ion binding"/>
    <property type="evidence" value="ECO:0007669"/>
    <property type="project" value="UniProtKB-KW"/>
</dbReference>
<keyword evidence="2" id="KW-0863">Zinc-finger</keyword>
<keyword evidence="4" id="KW-0238">DNA-binding</keyword>
<keyword evidence="1" id="KW-0479">Metal-binding</keyword>
<evidence type="ECO:0000313" key="5">
    <source>
        <dbReference type="EMBL" id="CAF2997911.1"/>
    </source>
</evidence>
<dbReference type="PANTHER" id="PTHR46927">
    <property type="entry name" value="AGAP005574-PA"/>
    <property type="match status" value="1"/>
</dbReference>
<dbReference type="OrthoDB" id="6627680at2759"/>
<evidence type="ECO:0000256" key="1">
    <source>
        <dbReference type="ARBA" id="ARBA00022723"/>
    </source>
</evidence>
<evidence type="ECO:0000313" key="6">
    <source>
        <dbReference type="Proteomes" id="UP000675881"/>
    </source>
</evidence>
<proteinExistence type="predicted"/>
<dbReference type="InterPro" id="IPR038441">
    <property type="entry name" value="THAP_Znf_sf"/>
</dbReference>
<dbReference type="SMART" id="SM00980">
    <property type="entry name" value="THAP"/>
    <property type="match status" value="1"/>
</dbReference>
<dbReference type="GO" id="GO:0003677">
    <property type="term" value="F:DNA binding"/>
    <property type="evidence" value="ECO:0007669"/>
    <property type="project" value="UniProtKB-UniRule"/>
</dbReference>
<reference evidence="5" key="1">
    <citation type="submission" date="2021-02" db="EMBL/GenBank/DDBJ databases">
        <authorList>
            <person name="Bekaert M."/>
        </authorList>
    </citation>
    <scope>NUCLEOTIDE SEQUENCE</scope>
    <source>
        <strain evidence="5">IoA-00</strain>
    </source>
</reference>
<sequence length="587" mass="67366">MSNSSQVPAKKFRLRSVCAVSTCRSPQEMSFHRLPREPRLRDLWMKACGRKTPVTANARICGLHFRPQDFVRDLRSELLGCRHIRRLQPYAIPTINLPEGVQMEEQHANTIIPQYDISNIHNYAETTNIKTLELTSSDRLSFQSSPGNEIIQEEEEDFMDSSDSQLEETIIHITPETESSPLHVGVVNIPYDKKEITKILVLKSISEEAFNYLCNRGMIHNPLESHQNKWMKTFRTHQGVQIDTLDVIEERIRAYTESKDRLCILGIDEIPVRKGSEEVVTVGFARGLFKKLETTFFPPESLSSCISGFGFDSNTFSFPNPHHPDKTIFAFPDSCRILQLIRNEILTREITVYNKMINVKDFKKILKQCDHLTSEHLDEEEQRFSYAAQLLSWSSSKALANCGKKKQSYLVKVLNDWFDVMNSSENRPPLYGDRLSVQSKSLANLLKLLPKVSFVKNDLKPGPKSMKPTSIGLSLVISIQSTEALYTYIQTQYKARSFSTGKLSLEFIEDMIGPSFIHGSQHLSVFHRFRMLQFLGPDKDANIRDNDMIPTQQAFNAMDIKINLTPYLEKNGDSDEEYEVQQEEYIF</sequence>
<keyword evidence="6" id="KW-1185">Reference proteome</keyword>
<dbReference type="InterPro" id="IPR006612">
    <property type="entry name" value="THAP_Znf"/>
</dbReference>
<dbReference type="Pfam" id="PF05485">
    <property type="entry name" value="THAP"/>
    <property type="match status" value="1"/>
</dbReference>
<name>A0A7R8D793_LEPSM</name>
<organism evidence="5 6">
    <name type="scientific">Lepeophtheirus salmonis</name>
    <name type="common">Salmon louse</name>
    <name type="synonym">Caligus salmonis</name>
    <dbReference type="NCBI Taxonomy" id="72036"/>
    <lineage>
        <taxon>Eukaryota</taxon>
        <taxon>Metazoa</taxon>
        <taxon>Ecdysozoa</taxon>
        <taxon>Arthropoda</taxon>
        <taxon>Crustacea</taxon>
        <taxon>Multicrustacea</taxon>
        <taxon>Hexanauplia</taxon>
        <taxon>Copepoda</taxon>
        <taxon>Siphonostomatoida</taxon>
        <taxon>Caligidae</taxon>
        <taxon>Lepeophtheirus</taxon>
    </lineage>
</organism>
<dbReference type="Proteomes" id="UP000675881">
    <property type="component" value="Chromosome 7"/>
</dbReference>
<keyword evidence="3" id="KW-0862">Zinc</keyword>
<dbReference type="SUPFAM" id="SSF57716">
    <property type="entry name" value="Glucocorticoid receptor-like (DNA-binding domain)"/>
    <property type="match status" value="1"/>
</dbReference>